<name>A0ABS2P2F4_9BACI</name>
<comment type="caution">
    <text evidence="1">The sequence shown here is derived from an EMBL/GenBank/DDBJ whole genome shotgun (WGS) entry which is preliminary data.</text>
</comment>
<evidence type="ECO:0000313" key="2">
    <source>
        <dbReference type="Proteomes" id="UP000737402"/>
    </source>
</evidence>
<dbReference type="Proteomes" id="UP000737402">
    <property type="component" value="Unassembled WGS sequence"/>
</dbReference>
<reference evidence="1 2" key="1">
    <citation type="submission" date="2021-01" db="EMBL/GenBank/DDBJ databases">
        <title>Genomic Encyclopedia of Type Strains, Phase IV (KMG-IV): sequencing the most valuable type-strain genomes for metagenomic binning, comparative biology and taxonomic classification.</title>
        <authorList>
            <person name="Goeker M."/>
        </authorList>
    </citation>
    <scope>NUCLEOTIDE SEQUENCE [LARGE SCALE GENOMIC DNA]</scope>
    <source>
        <strain evidence="1 2">DSM 25879</strain>
    </source>
</reference>
<proteinExistence type="predicted"/>
<accession>A0ABS2P2F4</accession>
<gene>
    <name evidence="1" type="ORF">JOC95_002922</name>
</gene>
<sequence>MKKIMYGLKYSKQAMKYIKKQDKATKKQAN</sequence>
<dbReference type="EMBL" id="JAFBED010000006">
    <property type="protein sequence ID" value="MBM7621049.1"/>
    <property type="molecule type" value="Genomic_DNA"/>
</dbReference>
<evidence type="ECO:0000313" key="1">
    <source>
        <dbReference type="EMBL" id="MBM7621049.1"/>
    </source>
</evidence>
<keyword evidence="2" id="KW-1185">Reference proteome</keyword>
<organism evidence="1 2">
    <name type="scientific">Sutcliffiella tianshenii</name>
    <dbReference type="NCBI Taxonomy" id="1463404"/>
    <lineage>
        <taxon>Bacteria</taxon>
        <taxon>Bacillati</taxon>
        <taxon>Bacillota</taxon>
        <taxon>Bacilli</taxon>
        <taxon>Bacillales</taxon>
        <taxon>Bacillaceae</taxon>
        <taxon>Sutcliffiella</taxon>
    </lineage>
</organism>
<protein>
    <submittedName>
        <fullName evidence="1">Uncharacterized protein</fullName>
    </submittedName>
</protein>